<protein>
    <submittedName>
        <fullName evidence="2">Uncharacterized protein</fullName>
    </submittedName>
</protein>
<sequence length="67" mass="7924">MCFYLVRWCLVSSVALGVARFELLWSFHFKPWPPVPFWLVLLFSLVVSVLDLLLRFSPLMLSMKTEF</sequence>
<feature type="transmembrane region" description="Helical" evidence="1">
    <location>
        <begin position="37"/>
        <end position="54"/>
    </location>
</feature>
<keyword evidence="1" id="KW-1133">Transmembrane helix</keyword>
<evidence type="ECO:0000256" key="1">
    <source>
        <dbReference type="SAM" id="Phobius"/>
    </source>
</evidence>
<name>A0A087GV09_ARAAL</name>
<dbReference type="AlphaFoldDB" id="A0A087GV09"/>
<accession>A0A087GV09</accession>
<dbReference type="EMBL" id="CM002873">
    <property type="protein sequence ID" value="KFK33711.1"/>
    <property type="molecule type" value="Genomic_DNA"/>
</dbReference>
<organism evidence="2 3">
    <name type="scientific">Arabis alpina</name>
    <name type="common">Alpine rock-cress</name>
    <dbReference type="NCBI Taxonomy" id="50452"/>
    <lineage>
        <taxon>Eukaryota</taxon>
        <taxon>Viridiplantae</taxon>
        <taxon>Streptophyta</taxon>
        <taxon>Embryophyta</taxon>
        <taxon>Tracheophyta</taxon>
        <taxon>Spermatophyta</taxon>
        <taxon>Magnoliopsida</taxon>
        <taxon>eudicotyledons</taxon>
        <taxon>Gunneridae</taxon>
        <taxon>Pentapetalae</taxon>
        <taxon>rosids</taxon>
        <taxon>malvids</taxon>
        <taxon>Brassicales</taxon>
        <taxon>Brassicaceae</taxon>
        <taxon>Arabideae</taxon>
        <taxon>Arabis</taxon>
    </lineage>
</organism>
<dbReference type="Gramene" id="KFK33711">
    <property type="protein sequence ID" value="KFK33711"/>
    <property type="gene ID" value="AALP_AA5G050300"/>
</dbReference>
<keyword evidence="3" id="KW-1185">Reference proteome</keyword>
<keyword evidence="1" id="KW-0472">Membrane</keyword>
<proteinExistence type="predicted"/>
<keyword evidence="1" id="KW-0812">Transmembrane</keyword>
<gene>
    <name evidence="2" type="ordered locus">AALP_Aa5g050300</name>
</gene>
<evidence type="ECO:0000313" key="3">
    <source>
        <dbReference type="Proteomes" id="UP000029120"/>
    </source>
</evidence>
<reference evidence="3" key="1">
    <citation type="journal article" date="2015" name="Nat. Plants">
        <title>Genome expansion of Arabis alpina linked with retrotransposition and reduced symmetric DNA methylation.</title>
        <authorList>
            <person name="Willing E.M."/>
            <person name="Rawat V."/>
            <person name="Mandakova T."/>
            <person name="Maumus F."/>
            <person name="James G.V."/>
            <person name="Nordstroem K.J."/>
            <person name="Becker C."/>
            <person name="Warthmann N."/>
            <person name="Chica C."/>
            <person name="Szarzynska B."/>
            <person name="Zytnicki M."/>
            <person name="Albani M.C."/>
            <person name="Kiefer C."/>
            <person name="Bergonzi S."/>
            <person name="Castaings L."/>
            <person name="Mateos J.L."/>
            <person name="Berns M.C."/>
            <person name="Bujdoso N."/>
            <person name="Piofczyk T."/>
            <person name="de Lorenzo L."/>
            <person name="Barrero-Sicilia C."/>
            <person name="Mateos I."/>
            <person name="Piednoel M."/>
            <person name="Hagmann J."/>
            <person name="Chen-Min-Tao R."/>
            <person name="Iglesias-Fernandez R."/>
            <person name="Schuster S.C."/>
            <person name="Alonso-Blanco C."/>
            <person name="Roudier F."/>
            <person name="Carbonero P."/>
            <person name="Paz-Ares J."/>
            <person name="Davis S.J."/>
            <person name="Pecinka A."/>
            <person name="Quesneville H."/>
            <person name="Colot V."/>
            <person name="Lysak M.A."/>
            <person name="Weigel D."/>
            <person name="Coupland G."/>
            <person name="Schneeberger K."/>
        </authorList>
    </citation>
    <scope>NUCLEOTIDE SEQUENCE [LARGE SCALE GENOMIC DNA]</scope>
    <source>
        <strain evidence="3">cv. Pajares</strain>
    </source>
</reference>
<dbReference type="Proteomes" id="UP000029120">
    <property type="component" value="Chromosome 5"/>
</dbReference>
<evidence type="ECO:0000313" key="2">
    <source>
        <dbReference type="EMBL" id="KFK33711.1"/>
    </source>
</evidence>